<sequence>MRKKLFTKKFGIGLVSLLFSLLLFFTATSSNYNSTQAQFNRTTETYSHTLENIPIDIKYDSDKYFISGYSYETEVYLTSTNRLKLDSEINRSTRKFKVVADLTNLTEGTSKVTLQVKDLPDDVSATVSPVSMSVTIGKKKTETFPVRVEIAEDQFADGYALKSYELGLTKVKVTSDETIIGQIDHVVATLPDGMRLEGDYNDSITLQAVSENGMILPAVIEPASANLQITVSSLTKTVPIRVDYTGELPSNVSDIKYSLSFDKTVIQGNQQALDAISELVIPINISDITESTIRTMTLAADDVIVTPAVVDVTLNVVKKK</sequence>
<dbReference type="Gene3D" id="2.170.120.40">
    <property type="entry name" value="YbbR-like domain"/>
    <property type="match status" value="2"/>
</dbReference>
<name>A0ABW0UCD2_9STRE</name>
<dbReference type="Pfam" id="PF07949">
    <property type="entry name" value="YbbR"/>
    <property type="match status" value="3"/>
</dbReference>
<feature type="chain" id="PRO_5045574620" evidence="1">
    <location>
        <begin position="30"/>
        <end position="320"/>
    </location>
</feature>
<dbReference type="RefSeq" id="WP_156806399.1">
    <property type="nucleotide sequence ID" value="NZ_JBHSOJ010000015.1"/>
</dbReference>
<dbReference type="PANTHER" id="PTHR37804">
    <property type="entry name" value="CDAA REGULATORY PROTEIN CDAR"/>
    <property type="match status" value="1"/>
</dbReference>
<evidence type="ECO:0000256" key="1">
    <source>
        <dbReference type="SAM" id="SignalP"/>
    </source>
</evidence>
<reference evidence="3" key="1">
    <citation type="journal article" date="2019" name="Int. J. Syst. Evol. Microbiol.">
        <title>The Global Catalogue of Microorganisms (GCM) 10K type strain sequencing project: providing services to taxonomists for standard genome sequencing and annotation.</title>
        <authorList>
            <consortium name="The Broad Institute Genomics Platform"/>
            <consortium name="The Broad Institute Genome Sequencing Center for Infectious Disease"/>
            <person name="Wu L."/>
            <person name="Ma J."/>
        </authorList>
    </citation>
    <scope>NUCLEOTIDE SEQUENCE [LARGE SCALE GENOMIC DNA]</scope>
    <source>
        <strain evidence="3">DT43</strain>
    </source>
</reference>
<accession>A0ABW0UCD2</accession>
<protein>
    <submittedName>
        <fullName evidence="2">YbbR-like domain-containing protein</fullName>
    </submittedName>
</protein>
<dbReference type="PANTHER" id="PTHR37804:SF1">
    <property type="entry name" value="CDAA REGULATORY PROTEIN CDAR"/>
    <property type="match status" value="1"/>
</dbReference>
<evidence type="ECO:0000313" key="3">
    <source>
        <dbReference type="Proteomes" id="UP001596110"/>
    </source>
</evidence>
<dbReference type="Proteomes" id="UP001596110">
    <property type="component" value="Unassembled WGS sequence"/>
</dbReference>
<dbReference type="InterPro" id="IPR053154">
    <property type="entry name" value="c-di-AMP_regulator"/>
</dbReference>
<keyword evidence="3" id="KW-1185">Reference proteome</keyword>
<keyword evidence="1" id="KW-0732">Signal</keyword>
<organism evidence="2 3">
    <name type="scientific">Streptococcus caledonicus</name>
    <dbReference type="NCBI Taxonomy" id="2614158"/>
    <lineage>
        <taxon>Bacteria</taxon>
        <taxon>Bacillati</taxon>
        <taxon>Bacillota</taxon>
        <taxon>Bacilli</taxon>
        <taxon>Lactobacillales</taxon>
        <taxon>Streptococcaceae</taxon>
        <taxon>Streptococcus</taxon>
    </lineage>
</organism>
<dbReference type="EMBL" id="JBHSOJ010000015">
    <property type="protein sequence ID" value="MFC5630419.1"/>
    <property type="molecule type" value="Genomic_DNA"/>
</dbReference>
<gene>
    <name evidence="2" type="ORF">ACFPQ3_02125</name>
</gene>
<feature type="signal peptide" evidence="1">
    <location>
        <begin position="1"/>
        <end position="29"/>
    </location>
</feature>
<proteinExistence type="predicted"/>
<evidence type="ECO:0000313" key="2">
    <source>
        <dbReference type="EMBL" id="MFC5630419.1"/>
    </source>
</evidence>
<dbReference type="Gene3D" id="2.170.120.30">
    <property type="match status" value="1"/>
</dbReference>
<dbReference type="InterPro" id="IPR012505">
    <property type="entry name" value="YbbR"/>
</dbReference>
<comment type="caution">
    <text evidence="2">The sequence shown here is derived from an EMBL/GenBank/DDBJ whole genome shotgun (WGS) entry which is preliminary data.</text>
</comment>